<organism evidence="13 14">
    <name type="scientific">Plectus sambesii</name>
    <dbReference type="NCBI Taxonomy" id="2011161"/>
    <lineage>
        <taxon>Eukaryota</taxon>
        <taxon>Metazoa</taxon>
        <taxon>Ecdysozoa</taxon>
        <taxon>Nematoda</taxon>
        <taxon>Chromadorea</taxon>
        <taxon>Plectida</taxon>
        <taxon>Plectina</taxon>
        <taxon>Plectoidea</taxon>
        <taxon>Plectidae</taxon>
        <taxon>Plectus</taxon>
    </lineage>
</organism>
<dbReference type="Gene3D" id="3.40.50.720">
    <property type="entry name" value="NAD(P)-binding Rossmann-like Domain"/>
    <property type="match status" value="1"/>
</dbReference>
<accession>A0A914VWF6</accession>
<evidence type="ECO:0000256" key="10">
    <source>
        <dbReference type="ARBA" id="ARBA00049233"/>
    </source>
</evidence>
<evidence type="ECO:0000256" key="5">
    <source>
        <dbReference type="ARBA" id="ARBA00040603"/>
    </source>
</evidence>
<dbReference type="InterPro" id="IPR055170">
    <property type="entry name" value="GFO_IDH_MocA-like_dom"/>
</dbReference>
<reference evidence="14" key="1">
    <citation type="submission" date="2022-11" db="UniProtKB">
        <authorList>
            <consortium name="WormBaseParasite"/>
        </authorList>
    </citation>
    <scope>IDENTIFICATION</scope>
</reference>
<comment type="catalytic activity">
    <reaction evidence="9">
        <text>(1R,2R)-1,2-dihydrobenzene-1,2-diol + NADP(+) = catechol + NADPH + H(+)</text>
        <dbReference type="Rhea" id="RHEA:16729"/>
        <dbReference type="ChEBI" id="CHEBI:10702"/>
        <dbReference type="ChEBI" id="CHEBI:15378"/>
        <dbReference type="ChEBI" id="CHEBI:18135"/>
        <dbReference type="ChEBI" id="CHEBI:57783"/>
        <dbReference type="ChEBI" id="CHEBI:58349"/>
        <dbReference type="EC" id="1.3.1.20"/>
    </reaction>
</comment>
<evidence type="ECO:0000313" key="14">
    <source>
        <dbReference type="WBParaSite" id="PSAMB.scaffold2522size22763.g18063.t1"/>
    </source>
</evidence>
<evidence type="ECO:0000256" key="9">
    <source>
        <dbReference type="ARBA" id="ARBA00047423"/>
    </source>
</evidence>
<keyword evidence="13" id="KW-1185">Reference proteome</keyword>
<evidence type="ECO:0000259" key="12">
    <source>
        <dbReference type="Pfam" id="PF22725"/>
    </source>
</evidence>
<dbReference type="Gene3D" id="3.30.360.10">
    <property type="entry name" value="Dihydrodipicolinate Reductase, domain 2"/>
    <property type="match status" value="1"/>
</dbReference>
<dbReference type="SUPFAM" id="SSF51735">
    <property type="entry name" value="NAD(P)-binding Rossmann-fold domains"/>
    <property type="match status" value="1"/>
</dbReference>
<evidence type="ECO:0000256" key="8">
    <source>
        <dbReference type="ARBA" id="ARBA00043025"/>
    </source>
</evidence>
<dbReference type="InterPro" id="IPR036291">
    <property type="entry name" value="NAD(P)-bd_dom_sf"/>
</dbReference>
<dbReference type="AlphaFoldDB" id="A0A914VWF6"/>
<feature type="domain" description="GFO/IDH/MocA-like oxidoreductase" evidence="12">
    <location>
        <begin position="139"/>
        <end position="252"/>
    </location>
</feature>
<dbReference type="InterPro" id="IPR050984">
    <property type="entry name" value="Gfo/Idh/MocA_domain"/>
</dbReference>
<evidence type="ECO:0000256" key="6">
    <source>
        <dbReference type="ARBA" id="ARBA00042926"/>
    </source>
</evidence>
<dbReference type="WBParaSite" id="PSAMB.scaffold2522size22763.g18063.t1">
    <property type="protein sequence ID" value="PSAMB.scaffold2522size22763.g18063.t1"/>
    <property type="gene ID" value="PSAMB.scaffold2522size22763.g18063"/>
</dbReference>
<dbReference type="Proteomes" id="UP000887566">
    <property type="component" value="Unplaced"/>
</dbReference>
<evidence type="ECO:0000256" key="1">
    <source>
        <dbReference type="ARBA" id="ARBA00010928"/>
    </source>
</evidence>
<dbReference type="Pfam" id="PF01408">
    <property type="entry name" value="GFO_IDH_MocA"/>
    <property type="match status" value="1"/>
</dbReference>
<dbReference type="GO" id="GO:0000166">
    <property type="term" value="F:nucleotide binding"/>
    <property type="evidence" value="ECO:0007669"/>
    <property type="project" value="InterPro"/>
</dbReference>
<dbReference type="Pfam" id="PF22725">
    <property type="entry name" value="GFO_IDH_MocA_C3"/>
    <property type="match status" value="1"/>
</dbReference>
<comment type="catalytic activity">
    <reaction evidence="10">
        <text>D-xylose + NADP(+) = D-xylono-1,5-lactone + NADPH + H(+)</text>
        <dbReference type="Rhea" id="RHEA:22000"/>
        <dbReference type="ChEBI" id="CHEBI:15378"/>
        <dbReference type="ChEBI" id="CHEBI:15867"/>
        <dbReference type="ChEBI" id="CHEBI:53455"/>
        <dbReference type="ChEBI" id="CHEBI:57783"/>
        <dbReference type="ChEBI" id="CHEBI:58349"/>
        <dbReference type="EC" id="1.1.1.179"/>
    </reaction>
</comment>
<dbReference type="InterPro" id="IPR000683">
    <property type="entry name" value="Gfo/Idh/MocA-like_OxRdtase_N"/>
</dbReference>
<name>A0A914VWF6_9BILA</name>
<sequence length="353" mass="39724">MAKSGKRTRWGVVGCGMISEDMASAMKLLPEEEHTIVAVGASSLEKAQKFVDKLSLSDATAYGSYSEVYANKDVDVVYIGLLNTQHKDAVLEALEAGRNILCEKPLGLSVKEVREMIDKAREKKVFFMEAYWSRFFPVYKKLKEELKEKSIGDVMLMQGDYGIDGTLPRQVELELGGGFLYDIGCYLVQLALLAFNHDKPERITAVGWKRDGVDNAGSVTLKFSGERMAQLLYNGNFYTKNQAVIYGTKGHLLIPEEFNHPETLTKYVTEPNEKTETNKWPIPNKEGLHFNFGHSNGLCYELAAVRECLLKGLTECPEVPWEESITIAEILEEVRLQLGVKYPQTKKDDDKKC</sequence>
<evidence type="ECO:0000256" key="4">
    <source>
        <dbReference type="ARBA" id="ARBA00038984"/>
    </source>
</evidence>
<keyword evidence="2" id="KW-0560">Oxidoreductase</keyword>
<protein>
    <recommendedName>
        <fullName evidence="5">Trans-1,2-dihydrobenzene-1,2-diol dehydrogenase</fullName>
        <ecNumber evidence="4">1.1.1.179</ecNumber>
        <ecNumber evidence="3">1.3.1.20</ecNumber>
    </recommendedName>
    <alternativeName>
        <fullName evidence="8">D-xylose 1-dehydrogenase</fullName>
    </alternativeName>
    <alternativeName>
        <fullName evidence="7">D-xylose-NADP dehydrogenase</fullName>
    </alternativeName>
    <alternativeName>
        <fullName evidence="6">Dimeric dihydrodiol dehydrogenase</fullName>
    </alternativeName>
</protein>
<dbReference type="PANTHER" id="PTHR22604:SF105">
    <property type="entry name" value="TRANS-1,2-DIHYDROBENZENE-1,2-DIOL DEHYDROGENASE"/>
    <property type="match status" value="1"/>
</dbReference>
<dbReference type="GO" id="GO:0047837">
    <property type="term" value="F:D-xylose 1-dehydrogenase (NADP+) activity"/>
    <property type="evidence" value="ECO:0007669"/>
    <property type="project" value="UniProtKB-EC"/>
</dbReference>
<evidence type="ECO:0000259" key="11">
    <source>
        <dbReference type="Pfam" id="PF01408"/>
    </source>
</evidence>
<dbReference type="SUPFAM" id="SSF55347">
    <property type="entry name" value="Glyceraldehyde-3-phosphate dehydrogenase-like, C-terminal domain"/>
    <property type="match status" value="1"/>
</dbReference>
<proteinExistence type="inferred from homology"/>
<dbReference type="EC" id="1.1.1.179" evidence="4"/>
<dbReference type="GO" id="GO:0047115">
    <property type="term" value="F:trans-1,2-dihydrobenzene-1,2-diol dehydrogenase activity"/>
    <property type="evidence" value="ECO:0007669"/>
    <property type="project" value="UniProtKB-EC"/>
</dbReference>
<dbReference type="PANTHER" id="PTHR22604">
    <property type="entry name" value="OXIDOREDUCTASES"/>
    <property type="match status" value="1"/>
</dbReference>
<evidence type="ECO:0000256" key="2">
    <source>
        <dbReference type="ARBA" id="ARBA00023002"/>
    </source>
</evidence>
<evidence type="ECO:0000256" key="7">
    <source>
        <dbReference type="ARBA" id="ARBA00042988"/>
    </source>
</evidence>
<comment type="similarity">
    <text evidence="1">Belongs to the Gfo/Idh/MocA family.</text>
</comment>
<feature type="domain" description="Gfo/Idh/MocA-like oxidoreductase N-terminal" evidence="11">
    <location>
        <begin position="9"/>
        <end position="130"/>
    </location>
</feature>
<evidence type="ECO:0000256" key="3">
    <source>
        <dbReference type="ARBA" id="ARBA00038853"/>
    </source>
</evidence>
<dbReference type="EC" id="1.3.1.20" evidence="3"/>
<evidence type="ECO:0000313" key="13">
    <source>
        <dbReference type="Proteomes" id="UP000887566"/>
    </source>
</evidence>